<dbReference type="Proteomes" id="UP000005850">
    <property type="component" value="Chromosome"/>
</dbReference>
<dbReference type="HOGENOM" id="CLU_201008_0_0_9"/>
<gene>
    <name evidence="1" type="ORF">BRLA_c025070</name>
</gene>
<name>A0A075R2R5_BRELA</name>
<dbReference type="AlphaFoldDB" id="A0A075R2R5"/>
<keyword evidence="2" id="KW-1185">Reference proteome</keyword>
<organism evidence="1 2">
    <name type="scientific">Brevibacillus laterosporus LMG 15441</name>
    <dbReference type="NCBI Taxonomy" id="1042163"/>
    <lineage>
        <taxon>Bacteria</taxon>
        <taxon>Bacillati</taxon>
        <taxon>Bacillota</taxon>
        <taxon>Bacilli</taxon>
        <taxon>Bacillales</taxon>
        <taxon>Paenibacillaceae</taxon>
        <taxon>Brevibacillus</taxon>
    </lineage>
</organism>
<proteinExistence type="predicted"/>
<dbReference type="EMBL" id="CP007806">
    <property type="protein sequence ID" value="AIG26827.1"/>
    <property type="molecule type" value="Genomic_DNA"/>
</dbReference>
<dbReference type="KEGG" id="blr:BRLA_c025070"/>
<reference evidence="1 2" key="1">
    <citation type="journal article" date="2011" name="J. Bacteriol.">
        <title>Genome sequence of Brevibacillus laterosporus LMG 15441, a pathogen of invertebrates.</title>
        <authorList>
            <person name="Djukic M."/>
            <person name="Poehlein A."/>
            <person name="Thurmer A."/>
            <person name="Daniel R."/>
        </authorList>
    </citation>
    <scope>NUCLEOTIDE SEQUENCE [LARGE SCALE GENOMIC DNA]</scope>
    <source>
        <strain evidence="1 2">LMG 15441</strain>
    </source>
</reference>
<sequence>MISSKILDPLVTKFILPEHVEMLQQFHEDKELIEKPIIEEDGQSSFVIEYLTYVNMTMPLQLAGGKKQKRVEE</sequence>
<protein>
    <submittedName>
        <fullName evidence="1">Uncharacterized protein</fullName>
    </submittedName>
</protein>
<evidence type="ECO:0000313" key="2">
    <source>
        <dbReference type="Proteomes" id="UP000005850"/>
    </source>
</evidence>
<accession>A0A075R2R5</accession>
<evidence type="ECO:0000313" key="1">
    <source>
        <dbReference type="EMBL" id="AIG26827.1"/>
    </source>
</evidence>